<gene>
    <name evidence="13" type="ORF">CYFA0S_01e03576g</name>
</gene>
<keyword evidence="4 12" id="KW-0812">Transmembrane</keyword>
<keyword evidence="10 12" id="KW-0496">Mitochondrion</keyword>
<sequence>MFRLTVQSSLQRQLNTRAFSSGVRLFNASKATTHTTTTTTDLSWTDFFKLRRQQRRINLGSSIVTALIGSTASWGYLANVEIDPTQMIFGFDPFMIFFAGFMAATGVGYMFGPLLGSAVFRITAGKKINGFKSKNKEFLERVFRNRVDPSSQSFSNPVPDYYGEKIDSLKTYKQWLRDCHAYRRKANEFL</sequence>
<keyword evidence="9 12" id="KW-0811">Translocation</keyword>
<keyword evidence="3 12" id="KW-0813">Transport</keyword>
<evidence type="ECO:0000256" key="2">
    <source>
        <dbReference type="ARBA" id="ARBA00006837"/>
    </source>
</evidence>
<keyword evidence="11 12" id="KW-0472">Membrane</keyword>
<comment type="subcellular location">
    <subcellularLocation>
        <location evidence="1 12">Mitochondrion inner membrane</location>
        <topology evidence="1 12">Multi-pass membrane protein</topology>
    </subcellularLocation>
</comment>
<keyword evidence="5 12" id="KW-0999">Mitochondrion inner membrane</keyword>
<evidence type="ECO:0000256" key="4">
    <source>
        <dbReference type="ARBA" id="ARBA00022692"/>
    </source>
</evidence>
<dbReference type="GO" id="GO:0030150">
    <property type="term" value="P:protein import into mitochondrial matrix"/>
    <property type="evidence" value="ECO:0007669"/>
    <property type="project" value="UniProtKB-UniRule"/>
</dbReference>
<keyword evidence="8 12" id="KW-1133">Transmembrane helix</keyword>
<protein>
    <recommendedName>
        <fullName evidence="12">Presequence translocated-associated motor subunit PAM17</fullName>
    </recommendedName>
</protein>
<dbReference type="PANTHER" id="PTHR28021">
    <property type="entry name" value="PRESEQUENCE TRANSLOCATED-ASSOCIATED MOTOR SUBUNIT PAM17, MITOCHONDRIAL"/>
    <property type="match status" value="1"/>
</dbReference>
<feature type="transmembrane region" description="Helical" evidence="12">
    <location>
        <begin position="96"/>
        <end position="120"/>
    </location>
</feature>
<keyword evidence="6 12" id="KW-0653">Protein transport</keyword>
<evidence type="ECO:0000256" key="1">
    <source>
        <dbReference type="ARBA" id="ARBA00004448"/>
    </source>
</evidence>
<evidence type="ECO:0000256" key="9">
    <source>
        <dbReference type="ARBA" id="ARBA00023010"/>
    </source>
</evidence>
<evidence type="ECO:0000256" key="12">
    <source>
        <dbReference type="RuleBase" id="RU367146"/>
    </source>
</evidence>
<proteinExistence type="inferred from homology"/>
<reference evidence="13" key="1">
    <citation type="journal article" date="2014" name="Genome Announc.">
        <title>Genome sequence of the yeast Cyberlindnera fabianii (Hansenula fabianii).</title>
        <authorList>
            <person name="Freel K.C."/>
            <person name="Sarilar V."/>
            <person name="Neuveglise C."/>
            <person name="Devillers H."/>
            <person name="Friedrich A."/>
            <person name="Schacherer J."/>
        </authorList>
    </citation>
    <scope>NUCLEOTIDE SEQUENCE</scope>
    <source>
        <strain evidence="13">YJS4271</strain>
    </source>
</reference>
<feature type="transmembrane region" description="Helical" evidence="12">
    <location>
        <begin position="57"/>
        <end position="76"/>
    </location>
</feature>
<evidence type="ECO:0000256" key="6">
    <source>
        <dbReference type="ARBA" id="ARBA00022927"/>
    </source>
</evidence>
<evidence type="ECO:0000256" key="10">
    <source>
        <dbReference type="ARBA" id="ARBA00023128"/>
    </source>
</evidence>
<evidence type="ECO:0000256" key="3">
    <source>
        <dbReference type="ARBA" id="ARBA00022448"/>
    </source>
</evidence>
<keyword evidence="7" id="KW-0809">Transit peptide</keyword>
<comment type="subunit">
    <text evidence="12">Component of the PAM complex.</text>
</comment>
<dbReference type="InterPro" id="IPR013875">
    <property type="entry name" value="Pam17"/>
</dbReference>
<accession>A0A061AGI5</accession>
<comment type="similarity">
    <text evidence="2 12">Belongs to the PAM17 family.</text>
</comment>
<dbReference type="OrthoDB" id="5970083at2759"/>
<name>A0A061AGI5_CYBFA</name>
<evidence type="ECO:0000256" key="7">
    <source>
        <dbReference type="ARBA" id="ARBA00022946"/>
    </source>
</evidence>
<dbReference type="PhylomeDB" id="A0A061AGI5"/>
<evidence type="ECO:0000256" key="5">
    <source>
        <dbReference type="ARBA" id="ARBA00022792"/>
    </source>
</evidence>
<evidence type="ECO:0000313" key="13">
    <source>
        <dbReference type="EMBL" id="CDR36690.1"/>
    </source>
</evidence>
<dbReference type="EMBL" id="LK052886">
    <property type="protein sequence ID" value="CDR36690.1"/>
    <property type="molecule type" value="Genomic_DNA"/>
</dbReference>
<dbReference type="VEuPathDB" id="FungiDB:BON22_0683"/>
<dbReference type="PANTHER" id="PTHR28021:SF1">
    <property type="entry name" value="PRESEQUENCE TRANSLOCATED-ASSOCIATED MOTOR SUBUNIT PAM17, MITOCHONDRIAL"/>
    <property type="match status" value="1"/>
</dbReference>
<dbReference type="Pfam" id="PF08566">
    <property type="entry name" value="Pam17"/>
    <property type="match status" value="1"/>
</dbReference>
<evidence type="ECO:0000256" key="8">
    <source>
        <dbReference type="ARBA" id="ARBA00022989"/>
    </source>
</evidence>
<dbReference type="AlphaFoldDB" id="A0A061AGI5"/>
<evidence type="ECO:0000256" key="11">
    <source>
        <dbReference type="ARBA" id="ARBA00023136"/>
    </source>
</evidence>
<dbReference type="GO" id="GO:0001405">
    <property type="term" value="C:PAM complex, Tim23 associated import motor"/>
    <property type="evidence" value="ECO:0007669"/>
    <property type="project" value="UniProtKB-UniRule"/>
</dbReference>
<comment type="function">
    <text evidence="12">Component of the PAM complex, a complex required for the translocation of transit peptide-containing proteins from the inner membrane into the mitochondrial matrix in an ATP-dependent manner.</text>
</comment>
<organism evidence="13">
    <name type="scientific">Cyberlindnera fabianii</name>
    <name type="common">Yeast</name>
    <name type="synonym">Hansenula fabianii</name>
    <dbReference type="NCBI Taxonomy" id="36022"/>
    <lineage>
        <taxon>Eukaryota</taxon>
        <taxon>Fungi</taxon>
        <taxon>Dikarya</taxon>
        <taxon>Ascomycota</taxon>
        <taxon>Saccharomycotina</taxon>
        <taxon>Saccharomycetes</taxon>
        <taxon>Phaffomycetales</taxon>
        <taxon>Phaffomycetaceae</taxon>
        <taxon>Cyberlindnera</taxon>
    </lineage>
</organism>